<dbReference type="InterPro" id="IPR018488">
    <property type="entry name" value="cNMP-bd_CS"/>
</dbReference>
<dbReference type="PROSITE" id="PS50042">
    <property type="entry name" value="CNMP_BINDING_3"/>
    <property type="match status" value="2"/>
</dbReference>
<keyword evidence="3 7" id="KW-0116">cAMP-binding</keyword>
<dbReference type="PIRSF" id="PIRSF000548">
    <property type="entry name" value="PK_regulatory"/>
    <property type="match status" value="1"/>
</dbReference>
<dbReference type="Gene3D" id="2.60.120.10">
    <property type="entry name" value="Jelly Rolls"/>
    <property type="match status" value="2"/>
</dbReference>
<dbReference type="EMBL" id="JAHDYR010000021">
    <property type="protein sequence ID" value="KAG9393662.1"/>
    <property type="molecule type" value="Genomic_DNA"/>
</dbReference>
<name>A0A8J6B661_9EUKA</name>
<dbReference type="SUPFAM" id="SSF47391">
    <property type="entry name" value="Dimerization-anchoring domain of cAMP-dependent PK regulatory subunit"/>
    <property type="match status" value="1"/>
</dbReference>
<evidence type="ECO:0000313" key="10">
    <source>
        <dbReference type="EMBL" id="KAG9393662.1"/>
    </source>
</evidence>
<evidence type="ECO:0000256" key="3">
    <source>
        <dbReference type="ARBA" id="ARBA00022566"/>
    </source>
</evidence>
<dbReference type="InterPro" id="IPR018490">
    <property type="entry name" value="cNMP-bd_dom_sf"/>
</dbReference>
<evidence type="ECO:0000256" key="2">
    <source>
        <dbReference type="ARBA" id="ARBA00022553"/>
    </source>
</evidence>
<protein>
    <submittedName>
        <fullName evidence="10">cAMP/cGMP-dependent protein kinase</fullName>
    </submittedName>
</protein>
<dbReference type="InterPro" id="IPR014710">
    <property type="entry name" value="RmlC-like_jellyroll"/>
</dbReference>
<evidence type="ECO:0000256" key="5">
    <source>
        <dbReference type="ARBA" id="ARBA00022741"/>
    </source>
</evidence>
<dbReference type="PANTHER" id="PTHR11635:SF152">
    <property type="entry name" value="CAMP-DEPENDENT PROTEIN KINASE TYPE I REGULATORY SUBUNIT-RELATED"/>
    <property type="match status" value="1"/>
</dbReference>
<dbReference type="AlphaFoldDB" id="A0A8J6B661"/>
<dbReference type="GO" id="GO:0005952">
    <property type="term" value="C:cAMP-dependent protein kinase complex"/>
    <property type="evidence" value="ECO:0007669"/>
    <property type="project" value="InterPro"/>
</dbReference>
<keyword evidence="6 7" id="KW-0114">cAMP</keyword>
<dbReference type="PRINTS" id="PR00103">
    <property type="entry name" value="CAMPKINASE"/>
</dbReference>
<dbReference type="PROSITE" id="PS00888">
    <property type="entry name" value="CNMP_BINDING_1"/>
    <property type="match status" value="2"/>
</dbReference>
<keyword evidence="2" id="KW-0597">Phosphoprotein</keyword>
<dbReference type="GO" id="GO:0034236">
    <property type="term" value="F:protein kinase A catalytic subunit binding"/>
    <property type="evidence" value="ECO:0007669"/>
    <property type="project" value="TreeGrafter"/>
</dbReference>
<evidence type="ECO:0000256" key="8">
    <source>
        <dbReference type="SAM" id="MobiDB-lite"/>
    </source>
</evidence>
<gene>
    <name evidence="10" type="ORF">J8273_4781</name>
</gene>
<feature type="binding site" evidence="7">
    <location>
        <position position="231"/>
    </location>
    <ligand>
        <name>3',5'-cyclic AMP</name>
        <dbReference type="ChEBI" id="CHEBI:58165"/>
        <label>1</label>
    </ligand>
</feature>
<dbReference type="OrthoDB" id="417078at2759"/>
<evidence type="ECO:0000313" key="11">
    <source>
        <dbReference type="Proteomes" id="UP000717585"/>
    </source>
</evidence>
<comment type="similarity">
    <text evidence="1">Belongs to the cAMP-dependent kinase regulatory chain family.</text>
</comment>
<dbReference type="CDD" id="cd22961">
    <property type="entry name" value="DD_TEX55-like"/>
    <property type="match status" value="1"/>
</dbReference>
<comment type="caution">
    <text evidence="10">The sequence shown here is derived from an EMBL/GenBank/DDBJ whole genome shotgun (WGS) entry which is preliminary data.</text>
</comment>
<feature type="binding site" evidence="7">
    <location>
        <position position="344"/>
    </location>
    <ligand>
        <name>3',5'-cyclic AMP</name>
        <dbReference type="ChEBI" id="CHEBI:58165"/>
        <label>2</label>
    </ligand>
</feature>
<evidence type="ECO:0000256" key="7">
    <source>
        <dbReference type="PIRSR" id="PIRSR000548-1"/>
    </source>
</evidence>
<dbReference type="InterPro" id="IPR012198">
    <property type="entry name" value="cAMP_dep_PK_reg_su"/>
</dbReference>
<dbReference type="CDD" id="cd00038">
    <property type="entry name" value="CAP_ED"/>
    <property type="match status" value="2"/>
</dbReference>
<evidence type="ECO:0000256" key="6">
    <source>
        <dbReference type="ARBA" id="ARBA00023149"/>
    </source>
</evidence>
<keyword evidence="10" id="KW-0418">Kinase</keyword>
<dbReference type="InterPro" id="IPR050503">
    <property type="entry name" value="cAMP-dep_PK_reg_su-like"/>
</dbReference>
<dbReference type="GO" id="GO:0004862">
    <property type="term" value="F:cAMP-dependent protein kinase inhibitor activity"/>
    <property type="evidence" value="ECO:0007669"/>
    <property type="project" value="TreeGrafter"/>
</dbReference>
<keyword evidence="4" id="KW-0677">Repeat</keyword>
<keyword evidence="10" id="KW-0808">Transferase</keyword>
<feature type="binding site" evidence="7">
    <location>
        <position position="353"/>
    </location>
    <ligand>
        <name>3',5'-cyclic AMP</name>
        <dbReference type="ChEBI" id="CHEBI:58165"/>
        <label>2</label>
    </ligand>
</feature>
<dbReference type="GO" id="GO:0016301">
    <property type="term" value="F:kinase activity"/>
    <property type="evidence" value="ECO:0007669"/>
    <property type="project" value="UniProtKB-KW"/>
</dbReference>
<organism evidence="10 11">
    <name type="scientific">Carpediemonas membranifera</name>
    <dbReference type="NCBI Taxonomy" id="201153"/>
    <lineage>
        <taxon>Eukaryota</taxon>
        <taxon>Metamonada</taxon>
        <taxon>Carpediemonas-like organisms</taxon>
        <taxon>Carpediemonas</taxon>
    </lineage>
</organism>
<feature type="domain" description="Cyclic nucleotide-binding" evidence="9">
    <location>
        <begin position="275"/>
        <end position="379"/>
    </location>
</feature>
<dbReference type="SUPFAM" id="SSF51206">
    <property type="entry name" value="cAMP-binding domain-like"/>
    <property type="match status" value="2"/>
</dbReference>
<feature type="domain" description="Cyclic nucleotide-binding" evidence="9">
    <location>
        <begin position="126"/>
        <end position="272"/>
    </location>
</feature>
<feature type="region of interest" description="Disordered" evidence="8">
    <location>
        <begin position="180"/>
        <end position="208"/>
    </location>
</feature>
<evidence type="ECO:0000256" key="4">
    <source>
        <dbReference type="ARBA" id="ARBA00022737"/>
    </source>
</evidence>
<feature type="compositionally biased region" description="Basic and acidic residues" evidence="8">
    <location>
        <begin position="93"/>
        <end position="112"/>
    </location>
</feature>
<feature type="compositionally biased region" description="Acidic residues" evidence="8">
    <location>
        <begin position="182"/>
        <end position="195"/>
    </location>
</feature>
<dbReference type="Proteomes" id="UP000717585">
    <property type="component" value="Unassembled WGS sequence"/>
</dbReference>
<reference evidence="10" key="1">
    <citation type="submission" date="2021-05" db="EMBL/GenBank/DDBJ databases">
        <title>A free-living protist that lacks canonical eukaryotic 1 DNA replication and segregation systems.</title>
        <authorList>
            <person name="Salas-Leiva D.E."/>
            <person name="Tromer E.C."/>
            <person name="Curtis B.A."/>
            <person name="Jerlstrom-Hultqvist J."/>
            <person name="Kolisko M."/>
            <person name="Yi Z."/>
            <person name="Salas-Leiva J.S."/>
            <person name="Gallot-Lavallee L."/>
            <person name="Kops G.J.P.L."/>
            <person name="Archibald J.M."/>
            <person name="Simpson A.G.B."/>
            <person name="Roger A.J."/>
        </authorList>
    </citation>
    <scope>NUCLEOTIDE SEQUENCE</scope>
    <source>
        <strain evidence="10">BICM</strain>
    </source>
</reference>
<feature type="region of interest" description="Disordered" evidence="8">
    <location>
        <begin position="73"/>
        <end position="112"/>
    </location>
</feature>
<dbReference type="PANTHER" id="PTHR11635">
    <property type="entry name" value="CAMP-DEPENDENT PROTEIN KINASE REGULATORY CHAIN"/>
    <property type="match status" value="1"/>
</dbReference>
<dbReference type="Pfam" id="PF00027">
    <property type="entry name" value="cNMP_binding"/>
    <property type="match status" value="2"/>
</dbReference>
<proteinExistence type="inferred from homology"/>
<evidence type="ECO:0000256" key="1">
    <source>
        <dbReference type="ARBA" id="ARBA00005753"/>
    </source>
</evidence>
<dbReference type="GO" id="GO:0005829">
    <property type="term" value="C:cytosol"/>
    <property type="evidence" value="ECO:0007669"/>
    <property type="project" value="TreeGrafter"/>
</dbReference>
<keyword evidence="11" id="KW-1185">Reference proteome</keyword>
<keyword evidence="5 7" id="KW-0547">Nucleotide-binding</keyword>
<dbReference type="InterPro" id="IPR000595">
    <property type="entry name" value="cNMP-bd_dom"/>
</dbReference>
<dbReference type="SMART" id="SM00100">
    <property type="entry name" value="cNMP"/>
    <property type="match status" value="2"/>
</dbReference>
<sequence>MNEAESFSRADVEHYLEQMEVERIFQMLMGKVIENRPRNVVSFLIEQLNELFMSELIEDGNKSDDDEGVDVIIADTHKPRPRQRRGAVSGPTRTKDDDEETKAREKVPKSDEQMQMIDKALMRNCLSSFLDAEQRQEIAEYMHMVEAAEDEVIIRQGEFGDMFYILESGECEIFVAKRTEETTAEDSESELDPDAQEPAPANNTTDFGTMVYRPVPGDSFGELALMYAAPRAATIVAKTPCRLWAIEGHMYQAMVQDTVKERRSKYEGFLGQVPVLSNLTPSERSTISDALVSVEYGEGDVIIREGEVGDAFYFIERGTVEVTRTMDGEAQVLAQLEENNFFGEAALISQQPRNATVTAVTAVKCVSLDRSSFYRLLGPIQNIITRKCF</sequence>
<evidence type="ECO:0000259" key="9">
    <source>
        <dbReference type="PROSITE" id="PS50042"/>
    </source>
</evidence>
<dbReference type="PROSITE" id="PS00889">
    <property type="entry name" value="CNMP_BINDING_2"/>
    <property type="match status" value="1"/>
</dbReference>
<dbReference type="GO" id="GO:0030552">
    <property type="term" value="F:cAMP binding"/>
    <property type="evidence" value="ECO:0007669"/>
    <property type="project" value="UniProtKB-KW"/>
</dbReference>
<accession>A0A8J6B661</accession>
<feature type="binding site" evidence="7">
    <location>
        <position position="222"/>
    </location>
    <ligand>
        <name>3',5'-cyclic AMP</name>
        <dbReference type="ChEBI" id="CHEBI:58165"/>
        <label>1</label>
    </ligand>
</feature>